<keyword evidence="3" id="KW-1185">Reference proteome</keyword>
<dbReference type="Gene3D" id="3.30.700.10">
    <property type="entry name" value="Glycoprotein, Type 4 Pilin"/>
    <property type="match status" value="1"/>
</dbReference>
<dbReference type="Proteomes" id="UP000253426">
    <property type="component" value="Unassembled WGS sequence"/>
</dbReference>
<keyword evidence="1" id="KW-0812">Transmembrane</keyword>
<name>A0A366HVG8_9BACT</name>
<feature type="transmembrane region" description="Helical" evidence="1">
    <location>
        <begin position="30"/>
        <end position="55"/>
    </location>
</feature>
<keyword evidence="1" id="KW-1133">Transmembrane helix</keyword>
<keyword evidence="1" id="KW-0472">Membrane</keyword>
<dbReference type="InterPro" id="IPR019836">
    <property type="entry name" value="Verru/Chthon_D"/>
</dbReference>
<protein>
    <submittedName>
        <fullName evidence="2">Uncharacterized protein (TIGR02596 family)</fullName>
    </submittedName>
</protein>
<gene>
    <name evidence="2" type="ORF">DES53_101487</name>
</gene>
<evidence type="ECO:0000313" key="2">
    <source>
        <dbReference type="EMBL" id="RBP47689.1"/>
    </source>
</evidence>
<evidence type="ECO:0000313" key="3">
    <source>
        <dbReference type="Proteomes" id="UP000253426"/>
    </source>
</evidence>
<accession>A0A366HVG8</accession>
<evidence type="ECO:0000256" key="1">
    <source>
        <dbReference type="SAM" id="Phobius"/>
    </source>
</evidence>
<proteinExistence type="predicted"/>
<sequence length="260" mass="28033">MGARYLATFKSTMKAASSQNAPSSGSRAGAFTLIELLIVITVIAILIAVAAPTILGSVGASRLTSGGETLVGLFSEAQSRANSNNRPVEVRLYRVPSEEDALNGASAEGFYRGVVFTEYYQTGELDPRAATQKAYTQLMRPLAVVRKAMHLLPGGTAISEDVQMSTLIGNRPDSLDGDGQTVDAVLRVGDKYIPFTPPASKYRSFVFYPEGTDLDEAAKWYLTVTSTENAEKAPTEVRNFYTIQVDALTGRLSSYRPSIQ</sequence>
<dbReference type="OrthoDB" id="195810at2"/>
<dbReference type="InterPro" id="IPR045584">
    <property type="entry name" value="Pilin-like"/>
</dbReference>
<comment type="caution">
    <text evidence="2">The sequence shown here is derived from an EMBL/GenBank/DDBJ whole genome shotgun (WGS) entry which is preliminary data.</text>
</comment>
<dbReference type="NCBIfam" id="TIGR02596">
    <property type="entry name" value="Verru_Chthon cassette protein D"/>
    <property type="match status" value="1"/>
</dbReference>
<dbReference type="NCBIfam" id="TIGR02532">
    <property type="entry name" value="IV_pilin_GFxxxE"/>
    <property type="match status" value="1"/>
</dbReference>
<dbReference type="AlphaFoldDB" id="A0A366HVG8"/>
<dbReference type="Pfam" id="PF07963">
    <property type="entry name" value="N_methyl"/>
    <property type="match status" value="1"/>
</dbReference>
<dbReference type="EMBL" id="QNRR01000001">
    <property type="protein sequence ID" value="RBP47689.1"/>
    <property type="molecule type" value="Genomic_DNA"/>
</dbReference>
<reference evidence="2 3" key="1">
    <citation type="submission" date="2018-06" db="EMBL/GenBank/DDBJ databases">
        <title>Genomic Encyclopedia of Type Strains, Phase IV (KMG-IV): sequencing the most valuable type-strain genomes for metagenomic binning, comparative biology and taxonomic classification.</title>
        <authorList>
            <person name="Goeker M."/>
        </authorList>
    </citation>
    <scope>NUCLEOTIDE SEQUENCE [LARGE SCALE GENOMIC DNA]</scope>
    <source>
        <strain evidence="2 3">DSM 25532</strain>
    </source>
</reference>
<dbReference type="InterPro" id="IPR012902">
    <property type="entry name" value="N_methyl_site"/>
</dbReference>
<dbReference type="SUPFAM" id="SSF54523">
    <property type="entry name" value="Pili subunits"/>
    <property type="match status" value="1"/>
</dbReference>
<organism evidence="2 3">
    <name type="scientific">Roseimicrobium gellanilyticum</name>
    <dbReference type="NCBI Taxonomy" id="748857"/>
    <lineage>
        <taxon>Bacteria</taxon>
        <taxon>Pseudomonadati</taxon>
        <taxon>Verrucomicrobiota</taxon>
        <taxon>Verrucomicrobiia</taxon>
        <taxon>Verrucomicrobiales</taxon>
        <taxon>Verrucomicrobiaceae</taxon>
        <taxon>Roseimicrobium</taxon>
    </lineage>
</organism>